<accession>A0A077W9I1</accession>
<keyword evidence="1" id="KW-0880">Kelch repeat</keyword>
<proteinExistence type="predicted"/>
<keyword evidence="3" id="KW-1133">Transmembrane helix</keyword>
<sequence length="467" mass="50751">MRNTIYCYGGAQFSSSNDDEDEKMPMTNAMYSLQLQDSGEQLDDWQQVANHGRSLGANAAFAVSALPDGQGMIIVGGWGSNSNSQSIIYYANSGNWRSLYTYPRQSHLTAEMPAILDNNQTIWIWGGKIVGDDGVAEPENMGIVDRSQRMTTSQISFPSGSHGRTGHSAALGSDGHTIYYFGGLDGGSDNRELDDDHGGFKNVSMSEILVFDTSTQSWSKRTTSGSVVPSPRYFHTTTSIPGTNDILLYGGRRFGSRMPVDDFCYVYNTESNEWTQINTPTMGAGPRWGHSAILHNDNRLFILFGVNADGSATDDFYVFDTRNREWEGSSGGGRGPNGTNGGHGGNKLSGGGIAGIVIAILVILGIIIAGFLLYRRRQRNAAMNQPTTWFGNTPPQGKDDLVLAPPPKDILPQYAMVDKGQHPDSMLLYNTNGVAGVPTSLHKPDEPATHDKIAVINNEEIHQKPNE</sequence>
<evidence type="ECO:0008006" key="5">
    <source>
        <dbReference type="Google" id="ProtNLM"/>
    </source>
</evidence>
<evidence type="ECO:0000313" key="4">
    <source>
        <dbReference type="EMBL" id="CDS04012.1"/>
    </source>
</evidence>
<evidence type="ECO:0000256" key="3">
    <source>
        <dbReference type="SAM" id="Phobius"/>
    </source>
</evidence>
<dbReference type="SUPFAM" id="SSF50965">
    <property type="entry name" value="Galactose oxidase, central domain"/>
    <property type="match status" value="1"/>
</dbReference>
<keyword evidence="3" id="KW-0812">Transmembrane</keyword>
<dbReference type="OrthoDB" id="2363417at2759"/>
<evidence type="ECO:0000256" key="1">
    <source>
        <dbReference type="ARBA" id="ARBA00022441"/>
    </source>
</evidence>
<dbReference type="InterPro" id="IPR011043">
    <property type="entry name" value="Gal_Oxase/kelch_b-propeller"/>
</dbReference>
<gene>
    <name evidence="4" type="ORF">LRAMOSA06967</name>
</gene>
<dbReference type="InterPro" id="IPR015915">
    <property type="entry name" value="Kelch-typ_b-propeller"/>
</dbReference>
<dbReference type="AlphaFoldDB" id="A0A077W9I1"/>
<dbReference type="Gene3D" id="2.120.10.80">
    <property type="entry name" value="Kelch-type beta propeller"/>
    <property type="match status" value="2"/>
</dbReference>
<dbReference type="SUPFAM" id="SSF117281">
    <property type="entry name" value="Kelch motif"/>
    <property type="match status" value="1"/>
</dbReference>
<dbReference type="EMBL" id="LK023314">
    <property type="protein sequence ID" value="CDS04012.1"/>
    <property type="molecule type" value="Genomic_DNA"/>
</dbReference>
<evidence type="ECO:0000256" key="2">
    <source>
        <dbReference type="ARBA" id="ARBA00022737"/>
    </source>
</evidence>
<organism evidence="4">
    <name type="scientific">Lichtheimia ramosa</name>
    <dbReference type="NCBI Taxonomy" id="688394"/>
    <lineage>
        <taxon>Eukaryota</taxon>
        <taxon>Fungi</taxon>
        <taxon>Fungi incertae sedis</taxon>
        <taxon>Mucoromycota</taxon>
        <taxon>Mucoromycotina</taxon>
        <taxon>Mucoromycetes</taxon>
        <taxon>Mucorales</taxon>
        <taxon>Lichtheimiaceae</taxon>
        <taxon>Lichtheimia</taxon>
    </lineage>
</organism>
<protein>
    <recommendedName>
        <fullName evidence="5">Galactose oxidase</fullName>
    </recommendedName>
</protein>
<name>A0A077W9I1_9FUNG</name>
<reference evidence="4" key="1">
    <citation type="journal article" date="2014" name="Genome Announc.">
        <title>De novo whole-genome sequence and genome annotation of Lichtheimia ramosa.</title>
        <authorList>
            <person name="Linde J."/>
            <person name="Schwartze V."/>
            <person name="Binder U."/>
            <person name="Lass-Florl C."/>
            <person name="Voigt K."/>
            <person name="Horn F."/>
        </authorList>
    </citation>
    <scope>NUCLEOTIDE SEQUENCE</scope>
    <source>
        <strain evidence="4">JMRC FSU:6197</strain>
    </source>
</reference>
<keyword evidence="3" id="KW-0472">Membrane</keyword>
<keyword evidence="2" id="KW-0677">Repeat</keyword>
<feature type="transmembrane region" description="Helical" evidence="3">
    <location>
        <begin position="353"/>
        <end position="374"/>
    </location>
</feature>
<dbReference type="PANTHER" id="PTHR46093:SF18">
    <property type="entry name" value="FIBRONECTIN TYPE-III DOMAIN-CONTAINING PROTEIN"/>
    <property type="match status" value="1"/>
</dbReference>
<dbReference type="PANTHER" id="PTHR46093">
    <property type="entry name" value="ACYL-COA-BINDING DOMAIN-CONTAINING PROTEIN 5"/>
    <property type="match status" value="1"/>
</dbReference>
<dbReference type="Pfam" id="PF24681">
    <property type="entry name" value="Kelch_KLHDC2_KLHL20_DRC7"/>
    <property type="match status" value="1"/>
</dbReference>
<dbReference type="CDD" id="cd12087">
    <property type="entry name" value="TM_EGFR-like"/>
    <property type="match status" value="1"/>
</dbReference>